<dbReference type="EMBL" id="JHEH01000009">
    <property type="protein sequence ID" value="KEP69980.1"/>
    <property type="molecule type" value="Genomic_DNA"/>
</dbReference>
<proteinExistence type="predicted"/>
<dbReference type="PANTHER" id="PTHR13061:SF29">
    <property type="entry name" value="GAMMA CARBONIC ANHYDRASE-LIKE 1, MITOCHONDRIAL-RELATED"/>
    <property type="match status" value="1"/>
</dbReference>
<dbReference type="AlphaFoldDB" id="A0A074TIJ0"/>
<evidence type="ECO:0000313" key="2">
    <source>
        <dbReference type="Proteomes" id="UP000027725"/>
    </source>
</evidence>
<dbReference type="eggNOG" id="COG0663">
    <property type="taxonomic scope" value="Bacteria"/>
</dbReference>
<dbReference type="SUPFAM" id="SSF51161">
    <property type="entry name" value="Trimeric LpxA-like enzymes"/>
    <property type="match status" value="1"/>
</dbReference>
<protein>
    <submittedName>
        <fullName evidence="1">Phenylacetic acid degradation protein PaaY</fullName>
    </submittedName>
</protein>
<dbReference type="CDD" id="cd04745">
    <property type="entry name" value="LbH_paaY_like"/>
    <property type="match status" value="1"/>
</dbReference>
<dbReference type="OrthoDB" id="9803036at2"/>
<sequence length="205" mass="21608">MAIWSWDGVVPVVAPSAFVHPDATLIGDVIVGAGCYVGPGAVLRGDFGRITLEPGSNVQETCVVHAFPGKDVVVEERGHIGHGAVLHGCHIGRNALVGMNAVVMDEARIGENSILGAASFVRAGMEIPANVMAVGSPAKVLRALTDQEIDWKSRGTDVYRQLAVDAKTKLAPAQPLTEVEKDRRRVSAPEYDPLVVERAARDGGG</sequence>
<evidence type="ECO:0000313" key="1">
    <source>
        <dbReference type="EMBL" id="KEP69980.1"/>
    </source>
</evidence>
<name>A0A074TIJ0_9RHOB</name>
<accession>A0A074TIJ0</accession>
<dbReference type="RefSeq" id="WP_038065412.1">
    <property type="nucleotide sequence ID" value="NZ_FOVB01000002.1"/>
</dbReference>
<keyword evidence="2" id="KW-1185">Reference proteome</keyword>
<organism evidence="1 2">
    <name type="scientific">Thioclava dalianensis</name>
    <dbReference type="NCBI Taxonomy" id="1185766"/>
    <lineage>
        <taxon>Bacteria</taxon>
        <taxon>Pseudomonadati</taxon>
        <taxon>Pseudomonadota</taxon>
        <taxon>Alphaproteobacteria</taxon>
        <taxon>Rhodobacterales</taxon>
        <taxon>Paracoccaceae</taxon>
        <taxon>Thioclava</taxon>
    </lineage>
</organism>
<comment type="caution">
    <text evidence="1">The sequence shown here is derived from an EMBL/GenBank/DDBJ whole genome shotgun (WGS) entry which is preliminary data.</text>
</comment>
<dbReference type="Pfam" id="PF00132">
    <property type="entry name" value="Hexapep"/>
    <property type="match status" value="2"/>
</dbReference>
<dbReference type="Proteomes" id="UP000027725">
    <property type="component" value="Unassembled WGS sequence"/>
</dbReference>
<reference evidence="1 2" key="1">
    <citation type="submission" date="2014-03" db="EMBL/GenBank/DDBJ databases">
        <title>The draft genome sequence of Thioclava dalianensis DLFJ1-1.</title>
        <authorList>
            <person name="Lai Q."/>
            <person name="Shao Z."/>
        </authorList>
    </citation>
    <scope>NUCLEOTIDE SEQUENCE [LARGE SCALE GENOMIC DNA]</scope>
    <source>
        <strain evidence="1 2">DLFJ1-1</strain>
    </source>
</reference>
<dbReference type="STRING" id="1185766.SAMN05216224_102861"/>
<dbReference type="PANTHER" id="PTHR13061">
    <property type="entry name" value="DYNACTIN SUBUNIT P25"/>
    <property type="match status" value="1"/>
</dbReference>
<dbReference type="InterPro" id="IPR011004">
    <property type="entry name" value="Trimer_LpxA-like_sf"/>
</dbReference>
<dbReference type="InterPro" id="IPR050484">
    <property type="entry name" value="Transf_Hexapept/Carb_Anhydrase"/>
</dbReference>
<dbReference type="InterPro" id="IPR001451">
    <property type="entry name" value="Hexapep"/>
</dbReference>
<dbReference type="Gene3D" id="2.160.10.10">
    <property type="entry name" value="Hexapeptide repeat proteins"/>
    <property type="match status" value="1"/>
</dbReference>
<gene>
    <name evidence="1" type="ORF">DL1_21070</name>
</gene>